<dbReference type="Proteomes" id="UP000186547">
    <property type="component" value="Chromosome"/>
</dbReference>
<dbReference type="Gene3D" id="3.40.190.10">
    <property type="entry name" value="Periplasmic binding protein-like II"/>
    <property type="match status" value="1"/>
</dbReference>
<dbReference type="InterPro" id="IPR039424">
    <property type="entry name" value="SBP_5"/>
</dbReference>
<dbReference type="PANTHER" id="PTHR30290:SF9">
    <property type="entry name" value="OLIGOPEPTIDE-BINDING PROTEIN APPA"/>
    <property type="match status" value="1"/>
</dbReference>
<evidence type="ECO:0000259" key="4">
    <source>
        <dbReference type="Pfam" id="PF00496"/>
    </source>
</evidence>
<dbReference type="GO" id="GO:1904680">
    <property type="term" value="F:peptide transmembrane transporter activity"/>
    <property type="evidence" value="ECO:0007669"/>
    <property type="project" value="TreeGrafter"/>
</dbReference>
<evidence type="ECO:0000256" key="1">
    <source>
        <dbReference type="ARBA" id="ARBA00005695"/>
    </source>
</evidence>
<dbReference type="AlphaFoldDB" id="A0A1P8LMH1"/>
<evidence type="ECO:0000256" key="2">
    <source>
        <dbReference type="ARBA" id="ARBA00022448"/>
    </source>
</evidence>
<evidence type="ECO:0000313" key="5">
    <source>
        <dbReference type="EMBL" id="APW96987.1"/>
    </source>
</evidence>
<sequence>MMDGDELERRSFLKATGGAAGALALAGCVGEEPDDGSDEDEGAGTLNLVNGTMTSLDPIQSTDTESGRVIRQMYEPLTHFPNGTTDVTNQLAEGYELSDDGLTYTFELKEGVQFHDGDEMTADDFVYSFRRLAESPNSERGNFIVGSPTFLDVSAEFDDEGGVVPESLAVEAVDDYTLEITLETQAPSALEILSYDAFSVVPEGIVGDIEGYDGEIDHSEFSSSEPVGTGPFEFETWESDAEAEVVRFDDYHGSVANVDAVHWQIIEDDEAQYTYAIEGNADIFELPTAQYESSLVDAETDDRGREIGTYGPMENGETVDYVGAPQLSTYYFAFNVPSVPRPVRQAVAYVMNRETLIQTLFEGRGQEAYTFTPSAMWPGGNDAYEDFIADYPYSRDEADRESAREVLEEAGYTEDDPYELTLTTYESDVFQEAGRELRDQLSGLGVELSLEQSPFATLQERGESGDLEFYSLGWTWSWPDLGYGLFGFEPENTDTSVMPEETNGYYLDWHQADTDAVEKAQSAWERASSNPDPEDDDLRNEAYIEMEEAVWDDAVCLPLYHELMELFYYDHVDIEPFGAMGEYFQVYNDVTLDE</sequence>
<dbReference type="NCBIfam" id="TIGR01409">
    <property type="entry name" value="TAT_signal_seq"/>
    <property type="match status" value="1"/>
</dbReference>
<accession>A0A1P8LMH1</accession>
<dbReference type="InterPro" id="IPR019546">
    <property type="entry name" value="TAT_signal_bac_arc"/>
</dbReference>
<keyword evidence="3" id="KW-0732">Signal</keyword>
<evidence type="ECO:0000313" key="6">
    <source>
        <dbReference type="Proteomes" id="UP000186547"/>
    </source>
</evidence>
<dbReference type="InterPro" id="IPR000914">
    <property type="entry name" value="SBP_5_dom"/>
</dbReference>
<feature type="domain" description="Solute-binding protein family 5" evidence="4">
    <location>
        <begin position="87"/>
        <end position="486"/>
    </location>
</feature>
<dbReference type="GO" id="GO:0015833">
    <property type="term" value="P:peptide transport"/>
    <property type="evidence" value="ECO:0007669"/>
    <property type="project" value="TreeGrafter"/>
</dbReference>
<dbReference type="InterPro" id="IPR006311">
    <property type="entry name" value="TAT_signal"/>
</dbReference>
<dbReference type="Pfam" id="PF00496">
    <property type="entry name" value="SBP_bac_5"/>
    <property type="match status" value="1"/>
</dbReference>
<dbReference type="KEGG" id="hlc:CHINAEXTREME04020"/>
<dbReference type="PIRSF" id="PIRSF002741">
    <property type="entry name" value="MppA"/>
    <property type="match status" value="1"/>
</dbReference>
<protein>
    <submittedName>
        <fullName evidence="5">ABC transporter substrate-binding protein</fullName>
    </submittedName>
</protein>
<dbReference type="CDD" id="cd00995">
    <property type="entry name" value="PBP2_NikA_DppA_OppA_like"/>
    <property type="match status" value="1"/>
</dbReference>
<evidence type="ECO:0000256" key="3">
    <source>
        <dbReference type="ARBA" id="ARBA00022729"/>
    </source>
</evidence>
<name>A0A1P8LMH1_NATLA</name>
<dbReference type="SUPFAM" id="SSF53850">
    <property type="entry name" value="Periplasmic binding protein-like II"/>
    <property type="match status" value="1"/>
</dbReference>
<reference evidence="5 6" key="1">
    <citation type="journal article" date="2011" name="J. Bacteriol.">
        <title>Genome sequence of Halobiforma lacisalsi AJ5, an extremely halophilic archaeon which harbors a bop gene.</title>
        <authorList>
            <person name="Jiang X."/>
            <person name="Wang S."/>
            <person name="Cheng H."/>
            <person name="Huo Y."/>
            <person name="Zhang X."/>
            <person name="Zhu X."/>
            <person name="Han X."/>
            <person name="Ni P."/>
            <person name="Wu M."/>
        </authorList>
    </citation>
    <scope>NUCLEOTIDE SEQUENCE [LARGE SCALE GENOMIC DNA]</scope>
    <source>
        <strain evidence="5 6">AJ5</strain>
    </source>
</reference>
<dbReference type="Gene3D" id="3.10.105.10">
    <property type="entry name" value="Dipeptide-binding Protein, Domain 3"/>
    <property type="match status" value="1"/>
</dbReference>
<dbReference type="PROSITE" id="PS51318">
    <property type="entry name" value="TAT"/>
    <property type="match status" value="1"/>
</dbReference>
<proteinExistence type="inferred from homology"/>
<comment type="similarity">
    <text evidence="1">Belongs to the bacterial solute-binding protein 5 family.</text>
</comment>
<dbReference type="GO" id="GO:0043190">
    <property type="term" value="C:ATP-binding cassette (ABC) transporter complex"/>
    <property type="evidence" value="ECO:0007669"/>
    <property type="project" value="InterPro"/>
</dbReference>
<dbReference type="EMBL" id="CP019285">
    <property type="protein sequence ID" value="APW96987.1"/>
    <property type="molecule type" value="Genomic_DNA"/>
</dbReference>
<organism evidence="5 6">
    <name type="scientific">Natronobacterium lacisalsi AJ5</name>
    <dbReference type="NCBI Taxonomy" id="358396"/>
    <lineage>
        <taxon>Archaea</taxon>
        <taxon>Methanobacteriati</taxon>
        <taxon>Methanobacteriota</taxon>
        <taxon>Stenosarchaea group</taxon>
        <taxon>Halobacteria</taxon>
        <taxon>Halobacteriales</taxon>
        <taxon>Natrialbaceae</taxon>
        <taxon>Natronobacterium</taxon>
    </lineage>
</organism>
<keyword evidence="2" id="KW-0813">Transport</keyword>
<gene>
    <name evidence="5" type="ORF">CHINAEXTREME_04020</name>
</gene>
<dbReference type="GO" id="GO:0042597">
    <property type="term" value="C:periplasmic space"/>
    <property type="evidence" value="ECO:0007669"/>
    <property type="project" value="UniProtKB-ARBA"/>
</dbReference>
<dbReference type="PANTHER" id="PTHR30290">
    <property type="entry name" value="PERIPLASMIC BINDING COMPONENT OF ABC TRANSPORTER"/>
    <property type="match status" value="1"/>
</dbReference>
<dbReference type="InterPro" id="IPR030678">
    <property type="entry name" value="Peptide/Ni-bd"/>
</dbReference>